<dbReference type="SUPFAM" id="SSF53244">
    <property type="entry name" value="MurD-like peptide ligases, peptide-binding domain"/>
    <property type="match status" value="1"/>
</dbReference>
<dbReference type="SUPFAM" id="SSF63418">
    <property type="entry name" value="MurE/MurF N-terminal domain"/>
    <property type="match status" value="1"/>
</dbReference>
<proteinExistence type="inferred from homology"/>
<dbReference type="InterPro" id="IPR051046">
    <property type="entry name" value="MurCDEF_CellWall_CoF430Synth"/>
</dbReference>
<evidence type="ECO:0000256" key="11">
    <source>
        <dbReference type="RuleBase" id="RU004136"/>
    </source>
</evidence>
<evidence type="ECO:0000256" key="3">
    <source>
        <dbReference type="ARBA" id="ARBA00022618"/>
    </source>
</evidence>
<comment type="function">
    <text evidence="10 11">Involved in cell wall formation. Catalyzes the final step in the synthesis of UDP-N-acetylmuramoyl-pentapeptide, the precursor of murein.</text>
</comment>
<evidence type="ECO:0000256" key="7">
    <source>
        <dbReference type="ARBA" id="ARBA00022984"/>
    </source>
</evidence>
<dbReference type="Pfam" id="PF02875">
    <property type="entry name" value="Mur_ligase_C"/>
    <property type="match status" value="1"/>
</dbReference>
<keyword evidence="7 10" id="KW-0573">Peptidoglycan synthesis</keyword>
<dbReference type="Gene3D" id="3.40.1190.10">
    <property type="entry name" value="Mur-like, catalytic domain"/>
    <property type="match status" value="1"/>
</dbReference>
<dbReference type="GO" id="GO:0005737">
    <property type="term" value="C:cytoplasm"/>
    <property type="evidence" value="ECO:0007669"/>
    <property type="project" value="UniProtKB-SubCell"/>
</dbReference>
<dbReference type="GO" id="GO:0047480">
    <property type="term" value="F:UDP-N-acetylmuramoyl-tripeptide-D-alanyl-D-alanine ligase activity"/>
    <property type="evidence" value="ECO:0007669"/>
    <property type="project" value="UniProtKB-UniRule"/>
</dbReference>
<evidence type="ECO:0000256" key="8">
    <source>
        <dbReference type="ARBA" id="ARBA00023306"/>
    </source>
</evidence>
<evidence type="ECO:0000256" key="6">
    <source>
        <dbReference type="ARBA" id="ARBA00022960"/>
    </source>
</evidence>
<dbReference type="UniPathway" id="UPA00219"/>
<comment type="subcellular location">
    <subcellularLocation>
        <location evidence="10 11">Cytoplasm</location>
    </subcellularLocation>
</comment>
<dbReference type="InterPro" id="IPR035911">
    <property type="entry name" value="MurE/MurF_N"/>
</dbReference>
<dbReference type="Proteomes" id="UP000198963">
    <property type="component" value="Chromosome I"/>
</dbReference>
<organism evidence="14 15">
    <name type="scientific">Winogradskyella sediminis</name>
    <dbReference type="NCBI Taxonomy" id="1382466"/>
    <lineage>
        <taxon>Bacteria</taxon>
        <taxon>Pseudomonadati</taxon>
        <taxon>Bacteroidota</taxon>
        <taxon>Flavobacteriia</taxon>
        <taxon>Flavobacteriales</taxon>
        <taxon>Flavobacteriaceae</taxon>
        <taxon>Winogradskyella</taxon>
    </lineage>
</organism>
<gene>
    <name evidence="10" type="primary">murF</name>
    <name evidence="14" type="ORF">SAMN04489797_2185</name>
</gene>
<dbReference type="Pfam" id="PF08245">
    <property type="entry name" value="Mur_ligase_M"/>
    <property type="match status" value="1"/>
</dbReference>
<dbReference type="GO" id="GO:0008766">
    <property type="term" value="F:UDP-N-acetylmuramoylalanyl-D-glutamyl-2,6-diaminopimelate-D-alanyl-D-alanine ligase activity"/>
    <property type="evidence" value="ECO:0007669"/>
    <property type="project" value="RHEA"/>
</dbReference>
<dbReference type="HAMAP" id="MF_02019">
    <property type="entry name" value="MurF"/>
    <property type="match status" value="1"/>
</dbReference>
<dbReference type="Gene3D" id="3.40.1390.10">
    <property type="entry name" value="MurE/MurF, N-terminal domain"/>
    <property type="match status" value="1"/>
</dbReference>
<dbReference type="InterPro" id="IPR005863">
    <property type="entry name" value="UDP-N-AcMur_synth"/>
</dbReference>
<dbReference type="GO" id="GO:0071555">
    <property type="term" value="P:cell wall organization"/>
    <property type="evidence" value="ECO:0007669"/>
    <property type="project" value="UniProtKB-KW"/>
</dbReference>
<evidence type="ECO:0000256" key="10">
    <source>
        <dbReference type="HAMAP-Rule" id="MF_02019"/>
    </source>
</evidence>
<dbReference type="EC" id="6.3.2.10" evidence="10 11"/>
<dbReference type="SUPFAM" id="SSF53623">
    <property type="entry name" value="MurD-like peptide ligases, catalytic domain"/>
    <property type="match status" value="1"/>
</dbReference>
<evidence type="ECO:0000259" key="13">
    <source>
        <dbReference type="Pfam" id="PF08245"/>
    </source>
</evidence>
<keyword evidence="6 10" id="KW-0133">Cell shape</keyword>
<dbReference type="EMBL" id="LT629774">
    <property type="protein sequence ID" value="SDS69228.1"/>
    <property type="molecule type" value="Genomic_DNA"/>
</dbReference>
<dbReference type="Gene3D" id="3.90.190.20">
    <property type="entry name" value="Mur ligase, C-terminal domain"/>
    <property type="match status" value="1"/>
</dbReference>
<dbReference type="InterPro" id="IPR036565">
    <property type="entry name" value="Mur-like_cat_sf"/>
</dbReference>
<evidence type="ECO:0000313" key="14">
    <source>
        <dbReference type="EMBL" id="SDS69228.1"/>
    </source>
</evidence>
<keyword evidence="15" id="KW-1185">Reference proteome</keyword>
<evidence type="ECO:0000259" key="12">
    <source>
        <dbReference type="Pfam" id="PF02875"/>
    </source>
</evidence>
<keyword evidence="8 10" id="KW-0131">Cell cycle</keyword>
<dbReference type="NCBIfam" id="TIGR01143">
    <property type="entry name" value="murF"/>
    <property type="match status" value="1"/>
</dbReference>
<dbReference type="GO" id="GO:0005524">
    <property type="term" value="F:ATP binding"/>
    <property type="evidence" value="ECO:0007669"/>
    <property type="project" value="UniProtKB-UniRule"/>
</dbReference>
<keyword evidence="1 10" id="KW-0963">Cytoplasm</keyword>
<dbReference type="AlphaFoldDB" id="A0A1H1U9Q5"/>
<dbReference type="PANTHER" id="PTHR43024">
    <property type="entry name" value="UDP-N-ACETYLMURAMOYL-TRIPEPTIDE--D-ALANYL-D-ALANINE LIGASE"/>
    <property type="match status" value="1"/>
</dbReference>
<keyword evidence="5 10" id="KW-0067">ATP-binding</keyword>
<dbReference type="GO" id="GO:0008360">
    <property type="term" value="P:regulation of cell shape"/>
    <property type="evidence" value="ECO:0007669"/>
    <property type="project" value="UniProtKB-KW"/>
</dbReference>
<dbReference type="RefSeq" id="WP_092446721.1">
    <property type="nucleotide sequence ID" value="NZ_LT629774.1"/>
</dbReference>
<dbReference type="InterPro" id="IPR013221">
    <property type="entry name" value="Mur_ligase_cen"/>
</dbReference>
<evidence type="ECO:0000256" key="5">
    <source>
        <dbReference type="ARBA" id="ARBA00022840"/>
    </source>
</evidence>
<evidence type="ECO:0000313" key="15">
    <source>
        <dbReference type="Proteomes" id="UP000198963"/>
    </source>
</evidence>
<feature type="binding site" evidence="10">
    <location>
        <begin position="97"/>
        <end position="103"/>
    </location>
    <ligand>
        <name>ATP</name>
        <dbReference type="ChEBI" id="CHEBI:30616"/>
    </ligand>
</feature>
<evidence type="ECO:0000256" key="4">
    <source>
        <dbReference type="ARBA" id="ARBA00022741"/>
    </source>
</evidence>
<evidence type="ECO:0000256" key="9">
    <source>
        <dbReference type="ARBA" id="ARBA00023316"/>
    </source>
</evidence>
<keyword evidence="4 10" id="KW-0547">Nucleotide-binding</keyword>
<evidence type="ECO:0000256" key="2">
    <source>
        <dbReference type="ARBA" id="ARBA00022598"/>
    </source>
</evidence>
<evidence type="ECO:0000256" key="1">
    <source>
        <dbReference type="ARBA" id="ARBA00022490"/>
    </source>
</evidence>
<dbReference type="STRING" id="1249933.SAMN04489797_2185"/>
<reference evidence="14 15" key="1">
    <citation type="submission" date="2016-10" db="EMBL/GenBank/DDBJ databases">
        <authorList>
            <person name="Varghese N."/>
            <person name="Submissions S."/>
        </authorList>
    </citation>
    <scope>NUCLEOTIDE SEQUENCE [LARGE SCALE GENOMIC DNA]</scope>
    <source>
        <strain evidence="14 15">RHA_55</strain>
    </source>
</reference>
<sequence>MKIENLYQNFKTCSSFSTDTRRLQEDSMYFALKGDNFDGNTFVLNAFKAGAKYCVVDCIDAVINDHCLYVEDVLTALQQLAKYHRTVINIPIIALTGSNGKTTTKELINTVLSTTYNVKATVGNLNNHIGVPLTLLSFTENMDFGIVEMGANHQKEIEFLCSIAQPDFGLITNFGKAHLEGFGSVEGVIKAKSELYDFIKLNHKTAFINKDDNTQVQQIEDYSKIITFGNDLENDYVVSFKSANPNVTLLFDNIKIESQLIGHYNYGNIAVAVTVGKHFKVSTTDIKHAIENYQPDNNRSEIIEKGSTKIILDAYNANPTSMFAALKNLKQLQAEQTYMFLGDMFELGTETEKEHQEIVHFIESQFDGNIYLIGKHFYTTETKASTHKFQTFEDIKPILKALKLKNATILIKGSRGMALERILDIII</sequence>
<dbReference type="InterPro" id="IPR004101">
    <property type="entry name" value="Mur_ligase_C"/>
</dbReference>
<name>A0A1H1U9Q5_9FLAO</name>
<keyword evidence="3 10" id="KW-0132">Cell division</keyword>
<keyword evidence="9 10" id="KW-0961">Cell wall biogenesis/degradation</keyword>
<protein>
    <recommendedName>
        <fullName evidence="10 11">UDP-N-acetylmuramoyl-tripeptide--D-alanyl-D-alanine ligase</fullName>
        <ecNumber evidence="10 11">6.3.2.10</ecNumber>
    </recommendedName>
    <alternativeName>
        <fullName evidence="10">D-alanyl-D-alanine-adding enzyme</fullName>
    </alternativeName>
</protein>
<keyword evidence="2 10" id="KW-0436">Ligase</keyword>
<comment type="pathway">
    <text evidence="10 11">Cell wall biogenesis; peptidoglycan biosynthesis.</text>
</comment>
<dbReference type="GO" id="GO:0051301">
    <property type="term" value="P:cell division"/>
    <property type="evidence" value="ECO:0007669"/>
    <property type="project" value="UniProtKB-KW"/>
</dbReference>
<feature type="domain" description="Mur ligase C-terminal" evidence="12">
    <location>
        <begin position="299"/>
        <end position="415"/>
    </location>
</feature>
<comment type="similarity">
    <text evidence="10">Belongs to the MurCDEF family. MurF subfamily.</text>
</comment>
<comment type="catalytic activity">
    <reaction evidence="10 11">
        <text>D-alanyl-D-alanine + UDP-N-acetyl-alpha-D-muramoyl-L-alanyl-gamma-D-glutamyl-meso-2,6-diaminopimelate + ATP = UDP-N-acetyl-alpha-D-muramoyl-L-alanyl-gamma-D-glutamyl-meso-2,6-diaminopimeloyl-D-alanyl-D-alanine + ADP + phosphate + H(+)</text>
        <dbReference type="Rhea" id="RHEA:28374"/>
        <dbReference type="ChEBI" id="CHEBI:15378"/>
        <dbReference type="ChEBI" id="CHEBI:30616"/>
        <dbReference type="ChEBI" id="CHEBI:43474"/>
        <dbReference type="ChEBI" id="CHEBI:57822"/>
        <dbReference type="ChEBI" id="CHEBI:61386"/>
        <dbReference type="ChEBI" id="CHEBI:83905"/>
        <dbReference type="ChEBI" id="CHEBI:456216"/>
        <dbReference type="EC" id="6.3.2.10"/>
    </reaction>
</comment>
<accession>A0A1H1U9Q5</accession>
<feature type="domain" description="Mur ligase central" evidence="13">
    <location>
        <begin position="96"/>
        <end position="275"/>
    </location>
</feature>
<dbReference type="InterPro" id="IPR036615">
    <property type="entry name" value="Mur_ligase_C_dom_sf"/>
</dbReference>
<dbReference type="PANTHER" id="PTHR43024:SF1">
    <property type="entry name" value="UDP-N-ACETYLMURAMOYL-TRIPEPTIDE--D-ALANYL-D-ALANINE LIGASE"/>
    <property type="match status" value="1"/>
</dbReference>
<dbReference type="GO" id="GO:0009252">
    <property type="term" value="P:peptidoglycan biosynthetic process"/>
    <property type="evidence" value="ECO:0007669"/>
    <property type="project" value="UniProtKB-UniRule"/>
</dbReference>